<evidence type="ECO:0000313" key="1">
    <source>
        <dbReference type="EMBL" id="KAF4469429.1"/>
    </source>
</evidence>
<dbReference type="Proteomes" id="UP000554235">
    <property type="component" value="Unassembled WGS sequence"/>
</dbReference>
<proteinExistence type="predicted"/>
<protein>
    <submittedName>
        <fullName evidence="1">Uncharacterized protein</fullName>
    </submittedName>
</protein>
<sequence>MDNTQSPAVLSEGTRVRSWLEYRSKPYRGNIGEPRRDLDVEDDCGVGILDLDSESRRELVMISRSPFLEKTHEGNVDRNWDAELDDMEPTSDHIVTYAHMDWVVLTVTSTDWSETVKLGPDRPARVNVSRDAAQD</sequence>
<dbReference type="EMBL" id="JAADYS010000475">
    <property type="protein sequence ID" value="KAF4469429.1"/>
    <property type="molecule type" value="Genomic_DNA"/>
</dbReference>
<keyword evidence="2" id="KW-1185">Reference proteome</keyword>
<accession>A0A8H4LKA5</accession>
<name>A0A8H4LKA5_9HYPO</name>
<dbReference type="AlphaFoldDB" id="A0A8H4LKA5"/>
<gene>
    <name evidence="1" type="ORF">FALBO_3672</name>
</gene>
<organism evidence="1 2">
    <name type="scientific">Fusarium albosuccineum</name>
    <dbReference type="NCBI Taxonomy" id="1237068"/>
    <lineage>
        <taxon>Eukaryota</taxon>
        <taxon>Fungi</taxon>
        <taxon>Dikarya</taxon>
        <taxon>Ascomycota</taxon>
        <taxon>Pezizomycotina</taxon>
        <taxon>Sordariomycetes</taxon>
        <taxon>Hypocreomycetidae</taxon>
        <taxon>Hypocreales</taxon>
        <taxon>Nectriaceae</taxon>
        <taxon>Fusarium</taxon>
        <taxon>Fusarium decemcellulare species complex</taxon>
    </lineage>
</organism>
<reference evidence="1 2" key="1">
    <citation type="submission" date="2020-01" db="EMBL/GenBank/DDBJ databases">
        <title>Identification and distribution of gene clusters putatively required for synthesis of sphingolipid metabolism inhibitors in phylogenetically diverse species of the filamentous fungus Fusarium.</title>
        <authorList>
            <person name="Kim H.-S."/>
            <person name="Busman M."/>
            <person name="Brown D.W."/>
            <person name="Divon H."/>
            <person name="Uhlig S."/>
            <person name="Proctor R.H."/>
        </authorList>
    </citation>
    <scope>NUCLEOTIDE SEQUENCE [LARGE SCALE GENOMIC DNA]</scope>
    <source>
        <strain evidence="1 2">NRRL 20459</strain>
    </source>
</reference>
<comment type="caution">
    <text evidence="1">The sequence shown here is derived from an EMBL/GenBank/DDBJ whole genome shotgun (WGS) entry which is preliminary data.</text>
</comment>
<evidence type="ECO:0000313" key="2">
    <source>
        <dbReference type="Proteomes" id="UP000554235"/>
    </source>
</evidence>